<evidence type="ECO:0000313" key="6">
    <source>
        <dbReference type="EnsemblPlants" id="AET7Gv20624600.19"/>
    </source>
</evidence>
<evidence type="ECO:0000259" key="5">
    <source>
        <dbReference type="Pfam" id="PF12515"/>
    </source>
</evidence>
<name>A0A453RLD4_AEGTS</name>
<organism evidence="6 7">
    <name type="scientific">Aegilops tauschii subsp. strangulata</name>
    <name type="common">Goatgrass</name>
    <dbReference type="NCBI Taxonomy" id="200361"/>
    <lineage>
        <taxon>Eukaryota</taxon>
        <taxon>Viridiplantae</taxon>
        <taxon>Streptophyta</taxon>
        <taxon>Embryophyta</taxon>
        <taxon>Tracheophyta</taxon>
        <taxon>Spermatophyta</taxon>
        <taxon>Magnoliopsida</taxon>
        <taxon>Liliopsida</taxon>
        <taxon>Poales</taxon>
        <taxon>Poaceae</taxon>
        <taxon>BOP clade</taxon>
        <taxon>Pooideae</taxon>
        <taxon>Triticodae</taxon>
        <taxon>Triticeae</taxon>
        <taxon>Triticinae</taxon>
        <taxon>Aegilops</taxon>
    </lineage>
</organism>
<dbReference type="InterPro" id="IPR008250">
    <property type="entry name" value="ATPase_P-typ_transduc_dom_A_sf"/>
</dbReference>
<dbReference type="Pfam" id="PF12515">
    <property type="entry name" value="CaATP_NAI"/>
    <property type="match status" value="1"/>
</dbReference>
<keyword evidence="1" id="KW-0460">Magnesium</keyword>
<dbReference type="SUPFAM" id="SSF81665">
    <property type="entry name" value="Calcium ATPase, transmembrane domain M"/>
    <property type="match status" value="1"/>
</dbReference>
<dbReference type="GO" id="GO:0005388">
    <property type="term" value="F:P-type calcium transporter activity"/>
    <property type="evidence" value="ECO:0007669"/>
    <property type="project" value="TreeGrafter"/>
</dbReference>
<keyword evidence="7" id="KW-1185">Reference proteome</keyword>
<dbReference type="Gene3D" id="2.70.150.10">
    <property type="entry name" value="Calcium-transporting ATPase, cytoplasmic transduction domain A"/>
    <property type="match status" value="1"/>
</dbReference>
<keyword evidence="2" id="KW-1133">Transmembrane helix</keyword>
<reference evidence="6" key="5">
    <citation type="journal article" date="2021" name="G3 (Bethesda)">
        <title>Aegilops tauschii genome assembly Aet v5.0 features greater sequence contiguity and improved annotation.</title>
        <authorList>
            <person name="Wang L."/>
            <person name="Zhu T."/>
            <person name="Rodriguez J.C."/>
            <person name="Deal K.R."/>
            <person name="Dubcovsky J."/>
            <person name="McGuire P.E."/>
            <person name="Lux T."/>
            <person name="Spannagl M."/>
            <person name="Mayer K.F.X."/>
            <person name="Baldrich P."/>
            <person name="Meyers B.C."/>
            <person name="Huo N."/>
            <person name="Gu Y.Q."/>
            <person name="Zhou H."/>
            <person name="Devos K.M."/>
            <person name="Bennetzen J.L."/>
            <person name="Unver T."/>
            <person name="Budak H."/>
            <person name="Gulick P.J."/>
            <person name="Galiba G."/>
            <person name="Kalapos B."/>
            <person name="Nelson D.R."/>
            <person name="Li P."/>
            <person name="You F.M."/>
            <person name="Luo M.C."/>
            <person name="Dvorak J."/>
        </authorList>
    </citation>
    <scope>NUCLEOTIDE SEQUENCE [LARGE SCALE GENOMIC DNA]</scope>
    <source>
        <strain evidence="6">cv. AL8/78</strain>
    </source>
</reference>
<dbReference type="GO" id="GO:0005886">
    <property type="term" value="C:plasma membrane"/>
    <property type="evidence" value="ECO:0007669"/>
    <property type="project" value="TreeGrafter"/>
</dbReference>
<keyword evidence="2" id="KW-0472">Membrane</keyword>
<dbReference type="Pfam" id="PF00122">
    <property type="entry name" value="E1-E2_ATPase"/>
    <property type="match status" value="1"/>
</dbReference>
<evidence type="ECO:0000259" key="3">
    <source>
        <dbReference type="Pfam" id="PF00122"/>
    </source>
</evidence>
<feature type="domain" description="Cation-transporting P-type ATPase N-terminal" evidence="4">
    <location>
        <begin position="42"/>
        <end position="85"/>
    </location>
</feature>
<dbReference type="AlphaFoldDB" id="A0A453RLD4"/>
<proteinExistence type="predicted"/>
<dbReference type="GO" id="GO:0005516">
    <property type="term" value="F:calmodulin binding"/>
    <property type="evidence" value="ECO:0007669"/>
    <property type="project" value="InterPro"/>
</dbReference>
<reference evidence="6" key="4">
    <citation type="submission" date="2019-03" db="UniProtKB">
        <authorList>
            <consortium name="EnsemblPlants"/>
        </authorList>
    </citation>
    <scope>IDENTIFICATION</scope>
</reference>
<evidence type="ECO:0000313" key="7">
    <source>
        <dbReference type="Proteomes" id="UP000015105"/>
    </source>
</evidence>
<dbReference type="Gramene" id="AET7Gv20624600.19">
    <property type="protein sequence ID" value="AET7Gv20624600.19"/>
    <property type="gene ID" value="AET7Gv20624600"/>
</dbReference>
<dbReference type="PANTHER" id="PTHR24093:SF496">
    <property type="entry name" value="CALCIUM-TRANSPORTING ATPASE"/>
    <property type="match status" value="1"/>
</dbReference>
<evidence type="ECO:0000259" key="4">
    <source>
        <dbReference type="Pfam" id="PF00690"/>
    </source>
</evidence>
<protein>
    <submittedName>
        <fullName evidence="6">Uncharacterized protein</fullName>
    </submittedName>
</protein>
<evidence type="ECO:0000256" key="1">
    <source>
        <dbReference type="ARBA" id="ARBA00022842"/>
    </source>
</evidence>
<dbReference type="InterPro" id="IPR059000">
    <property type="entry name" value="ATPase_P-type_domA"/>
</dbReference>
<feature type="domain" description="Calcium-transporting P-type ATPase N-terminal autoinhibitory" evidence="5">
    <location>
        <begin position="3"/>
        <end position="25"/>
    </location>
</feature>
<evidence type="ECO:0000256" key="2">
    <source>
        <dbReference type="SAM" id="Phobius"/>
    </source>
</evidence>
<keyword evidence="2" id="KW-0812">Transmembrane</keyword>
<sequence>PEQAALVLNASRRFRYTLDLKKEEEKEIIRRTIRSHAQVIRVKGLSDLLKSNLDRGINPTEDELLQRRDVFGANTYPRKKRKSILGVKEGWYEGGSIFLAVFLVILVTATSDYRQSLQFQHLNEEKQNIQVEVLRGGKRFRTSIFDLVVGDVVPLNIGDQVPADGILISGHSLAIDESSMTGESKTVHKDQKAPFLMSGCKVADGYGSMLVTGVGINTEWGQLMANLSEDNGEETPLQVRLNGVATFIGMVGLSVAGVVLGVLAIR</sequence>
<reference evidence="7" key="1">
    <citation type="journal article" date="2014" name="Science">
        <title>Ancient hybridizations among the ancestral genomes of bread wheat.</title>
        <authorList>
            <consortium name="International Wheat Genome Sequencing Consortium,"/>
            <person name="Marcussen T."/>
            <person name="Sandve S.R."/>
            <person name="Heier L."/>
            <person name="Spannagl M."/>
            <person name="Pfeifer M."/>
            <person name="Jakobsen K.S."/>
            <person name="Wulff B.B."/>
            <person name="Steuernagel B."/>
            <person name="Mayer K.F."/>
            <person name="Olsen O.A."/>
        </authorList>
    </citation>
    <scope>NUCLEOTIDE SEQUENCE [LARGE SCALE GENOMIC DNA]</scope>
    <source>
        <strain evidence="7">cv. AL8/78</strain>
    </source>
</reference>
<reference evidence="7" key="2">
    <citation type="journal article" date="2017" name="Nat. Plants">
        <title>The Aegilops tauschii genome reveals multiple impacts of transposons.</title>
        <authorList>
            <person name="Zhao G."/>
            <person name="Zou C."/>
            <person name="Li K."/>
            <person name="Wang K."/>
            <person name="Li T."/>
            <person name="Gao L."/>
            <person name="Zhang X."/>
            <person name="Wang H."/>
            <person name="Yang Z."/>
            <person name="Liu X."/>
            <person name="Jiang W."/>
            <person name="Mao L."/>
            <person name="Kong X."/>
            <person name="Jiao Y."/>
            <person name="Jia J."/>
        </authorList>
    </citation>
    <scope>NUCLEOTIDE SEQUENCE [LARGE SCALE GENOMIC DNA]</scope>
    <source>
        <strain evidence="7">cv. AL8/78</strain>
    </source>
</reference>
<dbReference type="EnsemblPlants" id="AET7Gv20624600.19">
    <property type="protein sequence ID" value="AET7Gv20624600.19"/>
    <property type="gene ID" value="AET7Gv20624600"/>
</dbReference>
<dbReference type="InterPro" id="IPR024750">
    <property type="entry name" value="Ca_ATPase_N_dom"/>
</dbReference>
<dbReference type="PANTHER" id="PTHR24093">
    <property type="entry name" value="CATION TRANSPORTING ATPASE"/>
    <property type="match status" value="1"/>
</dbReference>
<reference evidence="6" key="3">
    <citation type="journal article" date="2017" name="Nature">
        <title>Genome sequence of the progenitor of the wheat D genome Aegilops tauschii.</title>
        <authorList>
            <person name="Luo M.C."/>
            <person name="Gu Y.Q."/>
            <person name="Puiu D."/>
            <person name="Wang H."/>
            <person name="Twardziok S.O."/>
            <person name="Deal K.R."/>
            <person name="Huo N."/>
            <person name="Zhu T."/>
            <person name="Wang L."/>
            <person name="Wang Y."/>
            <person name="McGuire P.E."/>
            <person name="Liu S."/>
            <person name="Long H."/>
            <person name="Ramasamy R.K."/>
            <person name="Rodriguez J.C."/>
            <person name="Van S.L."/>
            <person name="Yuan L."/>
            <person name="Wang Z."/>
            <person name="Xia Z."/>
            <person name="Xiao L."/>
            <person name="Anderson O.D."/>
            <person name="Ouyang S."/>
            <person name="Liang Y."/>
            <person name="Zimin A.V."/>
            <person name="Pertea G."/>
            <person name="Qi P."/>
            <person name="Bennetzen J.L."/>
            <person name="Dai X."/>
            <person name="Dawson M.W."/>
            <person name="Muller H.G."/>
            <person name="Kugler K."/>
            <person name="Rivarola-Duarte L."/>
            <person name="Spannagl M."/>
            <person name="Mayer K.F.X."/>
            <person name="Lu F.H."/>
            <person name="Bevan M.W."/>
            <person name="Leroy P."/>
            <person name="Li P."/>
            <person name="You F.M."/>
            <person name="Sun Q."/>
            <person name="Liu Z."/>
            <person name="Lyons E."/>
            <person name="Wicker T."/>
            <person name="Salzberg S.L."/>
            <person name="Devos K.M."/>
            <person name="Dvorak J."/>
        </authorList>
    </citation>
    <scope>NUCLEOTIDE SEQUENCE [LARGE SCALE GENOMIC DNA]</scope>
    <source>
        <strain evidence="6">cv. AL8/78</strain>
    </source>
</reference>
<dbReference type="Pfam" id="PF00690">
    <property type="entry name" value="Cation_ATPase_N"/>
    <property type="match status" value="1"/>
</dbReference>
<dbReference type="Proteomes" id="UP000015105">
    <property type="component" value="Chromosome 7D"/>
</dbReference>
<dbReference type="InterPro" id="IPR004014">
    <property type="entry name" value="ATPase_P-typ_cation-transptr_N"/>
</dbReference>
<feature type="domain" description="P-type ATPase A" evidence="3">
    <location>
        <begin position="128"/>
        <end position="226"/>
    </location>
</feature>
<accession>A0A453RLD4</accession>
<dbReference type="Gene3D" id="1.20.5.170">
    <property type="match status" value="1"/>
</dbReference>
<dbReference type="Gene3D" id="1.20.1110.10">
    <property type="entry name" value="Calcium-transporting ATPase, transmembrane domain"/>
    <property type="match status" value="1"/>
</dbReference>
<dbReference type="SUPFAM" id="SSF81653">
    <property type="entry name" value="Calcium ATPase, transduction domain A"/>
    <property type="match status" value="1"/>
</dbReference>
<dbReference type="InterPro" id="IPR023298">
    <property type="entry name" value="ATPase_P-typ_TM_dom_sf"/>
</dbReference>
<dbReference type="FunFam" id="2.70.150.10:FF:000006">
    <property type="entry name" value="Calcium-transporting ATPase"/>
    <property type="match status" value="1"/>
</dbReference>
<feature type="transmembrane region" description="Helical" evidence="2">
    <location>
        <begin position="244"/>
        <end position="265"/>
    </location>
</feature>